<comment type="caution">
    <text evidence="1">The sequence shown here is derived from an EMBL/GenBank/DDBJ whole genome shotgun (WGS) entry which is preliminary data.</text>
</comment>
<organism evidence="1 2">
    <name type="scientific">Eumeta variegata</name>
    <name type="common">Bagworm moth</name>
    <name type="synonym">Eumeta japonica</name>
    <dbReference type="NCBI Taxonomy" id="151549"/>
    <lineage>
        <taxon>Eukaryota</taxon>
        <taxon>Metazoa</taxon>
        <taxon>Ecdysozoa</taxon>
        <taxon>Arthropoda</taxon>
        <taxon>Hexapoda</taxon>
        <taxon>Insecta</taxon>
        <taxon>Pterygota</taxon>
        <taxon>Neoptera</taxon>
        <taxon>Endopterygota</taxon>
        <taxon>Lepidoptera</taxon>
        <taxon>Glossata</taxon>
        <taxon>Ditrysia</taxon>
        <taxon>Tineoidea</taxon>
        <taxon>Psychidae</taxon>
        <taxon>Oiketicinae</taxon>
        <taxon>Eumeta</taxon>
    </lineage>
</organism>
<reference evidence="1 2" key="1">
    <citation type="journal article" date="2019" name="Commun. Biol.">
        <title>The bagworm genome reveals a unique fibroin gene that provides high tensile strength.</title>
        <authorList>
            <person name="Kono N."/>
            <person name="Nakamura H."/>
            <person name="Ohtoshi R."/>
            <person name="Tomita M."/>
            <person name="Numata K."/>
            <person name="Arakawa K."/>
        </authorList>
    </citation>
    <scope>NUCLEOTIDE SEQUENCE [LARGE SCALE GENOMIC DNA]</scope>
</reference>
<evidence type="ECO:0000313" key="1">
    <source>
        <dbReference type="EMBL" id="GBP55633.1"/>
    </source>
</evidence>
<proteinExistence type="predicted"/>
<gene>
    <name evidence="1" type="ORF">EVAR_97841_1</name>
</gene>
<evidence type="ECO:0000313" key="2">
    <source>
        <dbReference type="Proteomes" id="UP000299102"/>
    </source>
</evidence>
<sequence length="147" mass="16917">MSADLYERQDNRLPKSGSVTSYISLKRLLSHKVHFAPNGPQTEEAQNMQSQITPYNYKRRAMLAQFAFARQMLGANSGHWRFEWWMKWCFVGTAINFYTPKQTERQAIADLVLRLSLYIPTSGRYADGLGQANYSPKLHGNSLRNPD</sequence>
<dbReference type="EMBL" id="BGZK01000674">
    <property type="protein sequence ID" value="GBP55633.1"/>
    <property type="molecule type" value="Genomic_DNA"/>
</dbReference>
<keyword evidence="2" id="KW-1185">Reference proteome</keyword>
<dbReference type="Proteomes" id="UP000299102">
    <property type="component" value="Unassembled WGS sequence"/>
</dbReference>
<dbReference type="AlphaFoldDB" id="A0A4C1WXK3"/>
<accession>A0A4C1WXK3</accession>
<name>A0A4C1WXK3_EUMVA</name>
<protein>
    <submittedName>
        <fullName evidence="1">Uncharacterized protein</fullName>
    </submittedName>
</protein>